<evidence type="ECO:0000313" key="3">
    <source>
        <dbReference type="Proteomes" id="UP000503278"/>
    </source>
</evidence>
<dbReference type="KEGG" id="mrob:HH214_08825"/>
<gene>
    <name evidence="2" type="ORF">HH214_08825</name>
</gene>
<evidence type="ECO:0008006" key="4">
    <source>
        <dbReference type="Google" id="ProtNLM"/>
    </source>
</evidence>
<dbReference type="AlphaFoldDB" id="A0A7L5DXY5"/>
<name>A0A7L5DXY5_9SPHI</name>
<dbReference type="RefSeq" id="WP_169606978.1">
    <property type="nucleotide sequence ID" value="NZ_CP051682.1"/>
</dbReference>
<feature type="chain" id="PRO_5029454255" description="Secreted protein" evidence="1">
    <location>
        <begin position="23"/>
        <end position="98"/>
    </location>
</feature>
<protein>
    <recommendedName>
        <fullName evidence="4">Secreted protein</fullName>
    </recommendedName>
</protein>
<keyword evidence="1" id="KW-0732">Signal</keyword>
<reference evidence="2 3" key="1">
    <citation type="submission" date="2020-04" db="EMBL/GenBank/DDBJ databases">
        <title>Genome sequencing of novel species.</title>
        <authorList>
            <person name="Heo J."/>
            <person name="Kim S.-J."/>
            <person name="Kim J.-S."/>
            <person name="Hong S.-B."/>
            <person name="Kwon S.-W."/>
        </authorList>
    </citation>
    <scope>NUCLEOTIDE SEQUENCE [LARGE SCALE GENOMIC DNA]</scope>
    <source>
        <strain evidence="2 3">F39-2</strain>
    </source>
</reference>
<dbReference type="Proteomes" id="UP000503278">
    <property type="component" value="Chromosome"/>
</dbReference>
<dbReference type="EMBL" id="CP051682">
    <property type="protein sequence ID" value="QJD95972.1"/>
    <property type="molecule type" value="Genomic_DNA"/>
</dbReference>
<keyword evidence="3" id="KW-1185">Reference proteome</keyword>
<proteinExistence type="predicted"/>
<sequence length="98" mass="10352">MKKIKLNFALAAMLAGATAAFAFTPARHANTNWYFNGSAGQEQSASAWSTTTVPDDCAPSGTLPCEISVNASNQTQLQSFLSSHTVAQIDAMSAEKRP</sequence>
<evidence type="ECO:0000313" key="2">
    <source>
        <dbReference type="EMBL" id="QJD95972.1"/>
    </source>
</evidence>
<feature type="signal peptide" evidence="1">
    <location>
        <begin position="1"/>
        <end position="22"/>
    </location>
</feature>
<accession>A0A7L5DXY5</accession>
<evidence type="ECO:0000256" key="1">
    <source>
        <dbReference type="SAM" id="SignalP"/>
    </source>
</evidence>
<organism evidence="2 3">
    <name type="scientific">Mucilaginibacter robiniae</name>
    <dbReference type="NCBI Taxonomy" id="2728022"/>
    <lineage>
        <taxon>Bacteria</taxon>
        <taxon>Pseudomonadati</taxon>
        <taxon>Bacteroidota</taxon>
        <taxon>Sphingobacteriia</taxon>
        <taxon>Sphingobacteriales</taxon>
        <taxon>Sphingobacteriaceae</taxon>
        <taxon>Mucilaginibacter</taxon>
    </lineage>
</organism>